<proteinExistence type="inferred from homology"/>
<evidence type="ECO:0000256" key="4">
    <source>
        <dbReference type="ARBA" id="ARBA00022801"/>
    </source>
</evidence>
<name>A0A2P6SMF5_ROSCH</name>
<protein>
    <recommendedName>
        <fullName evidence="3">cellulase</fullName>
        <ecNumber evidence="3">3.2.1.4</ecNumber>
    </recommendedName>
</protein>
<evidence type="ECO:0000256" key="1">
    <source>
        <dbReference type="ARBA" id="ARBA00000966"/>
    </source>
</evidence>
<gene>
    <name evidence="10" type="ORF">RchiOBHm_Chr1g0374621</name>
</gene>
<organism evidence="10 11">
    <name type="scientific">Rosa chinensis</name>
    <name type="common">China rose</name>
    <dbReference type="NCBI Taxonomy" id="74649"/>
    <lineage>
        <taxon>Eukaryota</taxon>
        <taxon>Viridiplantae</taxon>
        <taxon>Streptophyta</taxon>
        <taxon>Embryophyta</taxon>
        <taxon>Tracheophyta</taxon>
        <taxon>Spermatophyta</taxon>
        <taxon>Magnoliopsida</taxon>
        <taxon>eudicotyledons</taxon>
        <taxon>Gunneridae</taxon>
        <taxon>Pentapetalae</taxon>
        <taxon>rosids</taxon>
        <taxon>fabids</taxon>
        <taxon>Rosales</taxon>
        <taxon>Rosaceae</taxon>
        <taxon>Rosoideae</taxon>
        <taxon>Rosoideae incertae sedis</taxon>
        <taxon>Rosa</taxon>
    </lineage>
</organism>
<keyword evidence="8" id="KW-0624">Polysaccharide degradation</keyword>
<accession>A0A2P6SMF5</accession>
<evidence type="ECO:0000259" key="9">
    <source>
        <dbReference type="Pfam" id="PF00759"/>
    </source>
</evidence>
<sequence>MKAARKFVNCGNNVVVTPARLVELTKGQVDYVLGRNPNSMSYMVGYGTRFPQKIPHHGSVIPLIDQHPKHMQCHEGDVFQNSG</sequence>
<dbReference type="Gene3D" id="1.50.10.10">
    <property type="match status" value="1"/>
</dbReference>
<comment type="caution">
    <text evidence="10">The sequence shown here is derived from an EMBL/GenBank/DDBJ whole genome shotgun (WGS) entry which is preliminary data.</text>
</comment>
<dbReference type="InterPro" id="IPR012341">
    <property type="entry name" value="6hp_glycosidase-like_sf"/>
</dbReference>
<comment type="similarity">
    <text evidence="2">Belongs to the glycosyl hydrolase 9 (cellulase E) family.</text>
</comment>
<dbReference type="SUPFAM" id="SSF48208">
    <property type="entry name" value="Six-hairpin glycosidases"/>
    <property type="match status" value="1"/>
</dbReference>
<dbReference type="GO" id="GO:0008810">
    <property type="term" value="F:cellulase activity"/>
    <property type="evidence" value="ECO:0007669"/>
    <property type="project" value="UniProtKB-EC"/>
</dbReference>
<keyword evidence="4 10" id="KW-0378">Hydrolase</keyword>
<evidence type="ECO:0000256" key="8">
    <source>
        <dbReference type="ARBA" id="ARBA00023326"/>
    </source>
</evidence>
<keyword evidence="6" id="KW-0119">Carbohydrate metabolism</keyword>
<dbReference type="InterPro" id="IPR001701">
    <property type="entry name" value="Glyco_hydro_9"/>
</dbReference>
<comment type="catalytic activity">
    <reaction evidence="1">
        <text>Endohydrolysis of (1-&gt;4)-beta-D-glucosidic linkages in cellulose, lichenin and cereal beta-D-glucans.</text>
        <dbReference type="EC" id="3.2.1.4"/>
    </reaction>
</comment>
<dbReference type="EC" id="3.2.1.4" evidence="3"/>
<keyword evidence="5" id="KW-0136">Cellulose degradation</keyword>
<dbReference type="OMA" id="HMQCHEG"/>
<dbReference type="InterPro" id="IPR008928">
    <property type="entry name" value="6-hairpin_glycosidase_sf"/>
</dbReference>
<dbReference type="GO" id="GO:0030245">
    <property type="term" value="P:cellulose catabolic process"/>
    <property type="evidence" value="ECO:0007669"/>
    <property type="project" value="UniProtKB-KW"/>
</dbReference>
<evidence type="ECO:0000256" key="3">
    <source>
        <dbReference type="ARBA" id="ARBA00012601"/>
    </source>
</evidence>
<evidence type="ECO:0000256" key="5">
    <source>
        <dbReference type="ARBA" id="ARBA00023001"/>
    </source>
</evidence>
<evidence type="ECO:0000313" key="10">
    <source>
        <dbReference type="EMBL" id="PRQ59842.1"/>
    </source>
</evidence>
<evidence type="ECO:0000256" key="2">
    <source>
        <dbReference type="ARBA" id="ARBA00007072"/>
    </source>
</evidence>
<dbReference type="PANTHER" id="PTHR22298">
    <property type="entry name" value="ENDO-1,4-BETA-GLUCANASE"/>
    <property type="match status" value="1"/>
</dbReference>
<dbReference type="Proteomes" id="UP000238479">
    <property type="component" value="Chromosome 1"/>
</dbReference>
<feature type="domain" description="Glycoside hydrolase family 9" evidence="9">
    <location>
        <begin position="16"/>
        <end position="67"/>
    </location>
</feature>
<keyword evidence="7 10" id="KW-0326">Glycosidase</keyword>
<evidence type="ECO:0000256" key="6">
    <source>
        <dbReference type="ARBA" id="ARBA00023277"/>
    </source>
</evidence>
<dbReference type="Pfam" id="PF00759">
    <property type="entry name" value="Glyco_hydro_9"/>
    <property type="match status" value="1"/>
</dbReference>
<dbReference type="EMBL" id="PDCK01000039">
    <property type="protein sequence ID" value="PRQ59842.1"/>
    <property type="molecule type" value="Genomic_DNA"/>
</dbReference>
<dbReference type="Gramene" id="PRQ59842">
    <property type="protein sequence ID" value="PRQ59842"/>
    <property type="gene ID" value="RchiOBHm_Chr1g0374621"/>
</dbReference>
<dbReference type="STRING" id="74649.A0A2P6SMF5"/>
<dbReference type="AlphaFoldDB" id="A0A2P6SMF5"/>
<evidence type="ECO:0000256" key="7">
    <source>
        <dbReference type="ARBA" id="ARBA00023295"/>
    </source>
</evidence>
<evidence type="ECO:0000313" key="11">
    <source>
        <dbReference type="Proteomes" id="UP000238479"/>
    </source>
</evidence>
<keyword evidence="11" id="KW-1185">Reference proteome</keyword>
<reference evidence="10 11" key="1">
    <citation type="journal article" date="2018" name="Nat. Genet.">
        <title>The Rosa genome provides new insights in the design of modern roses.</title>
        <authorList>
            <person name="Bendahmane M."/>
        </authorList>
    </citation>
    <scope>NUCLEOTIDE SEQUENCE [LARGE SCALE GENOMIC DNA]</scope>
    <source>
        <strain evidence="11">cv. Old Blush</strain>
    </source>
</reference>